<accession>A0A395J8Q8</accession>
<dbReference type="InterPro" id="IPR036249">
    <property type="entry name" value="Thioredoxin-like_sf"/>
</dbReference>
<dbReference type="Gene3D" id="1.20.1050.10">
    <property type="match status" value="1"/>
</dbReference>
<evidence type="ECO:0000313" key="3">
    <source>
        <dbReference type="EMBL" id="RAL68518.1"/>
    </source>
</evidence>
<evidence type="ECO:0000259" key="2">
    <source>
        <dbReference type="Pfam" id="PF13409"/>
    </source>
</evidence>
<dbReference type="GO" id="GO:0005737">
    <property type="term" value="C:cytoplasm"/>
    <property type="evidence" value="ECO:0007669"/>
    <property type="project" value="TreeGrafter"/>
</dbReference>
<gene>
    <name evidence="3" type="ORF">DID88_007246</name>
</gene>
<dbReference type="Proteomes" id="UP000249056">
    <property type="component" value="Unassembled WGS sequence"/>
</dbReference>
<proteinExistence type="predicted"/>
<dbReference type="AlphaFoldDB" id="A0A395J8Q8"/>
<dbReference type="GO" id="GO:0004364">
    <property type="term" value="F:glutathione transferase activity"/>
    <property type="evidence" value="ECO:0007669"/>
    <property type="project" value="InterPro"/>
</dbReference>
<dbReference type="PANTHER" id="PTHR32419">
    <property type="entry name" value="GLUTATHIONYL-HYDROQUINONE REDUCTASE"/>
    <property type="match status" value="1"/>
</dbReference>
<comment type="caution">
    <text evidence="3">The sequence shown here is derived from an EMBL/GenBank/DDBJ whole genome shotgun (WGS) entry which is preliminary data.</text>
</comment>
<keyword evidence="4" id="KW-1185">Reference proteome</keyword>
<dbReference type="SUPFAM" id="SSF52833">
    <property type="entry name" value="Thioredoxin-like"/>
    <property type="match status" value="1"/>
</dbReference>
<dbReference type="Pfam" id="PF13409">
    <property type="entry name" value="GST_N_2"/>
    <property type="match status" value="1"/>
</dbReference>
<feature type="compositionally biased region" description="Basic residues" evidence="1">
    <location>
        <begin position="235"/>
        <end position="261"/>
    </location>
</feature>
<feature type="region of interest" description="Disordered" evidence="1">
    <location>
        <begin position="214"/>
        <end position="261"/>
    </location>
</feature>
<evidence type="ECO:0000313" key="4">
    <source>
        <dbReference type="Proteomes" id="UP000249056"/>
    </source>
</evidence>
<feature type="domain" description="GST N-terminal" evidence="2">
    <location>
        <begin position="59"/>
        <end position="152"/>
    </location>
</feature>
<sequence length="261" mass="30549">MADDTPSNDNSKPDIYKLADDDGRFKRKDSQFRDWVSTEPDAKFWPRKEDTLLYLNRGCPWAHRANIVHKLKGLEDVIQIVTMGYNLTPDGWIYDGPTSDPCDPIYGFTKHKQLYYKADPDYTGRFTVPVLWDRKHETIVNNESSDIIRMFYTAFDAFIPPHLRETAKPLFPLDKQPQITSMNDWIYPPSTNGVYKCGFATTQSRLRRIHPPALRLTRPSRIPPRHHPNPLPLRPPHHGRRHQTLPHHRPLRRRLPHPVQV</sequence>
<dbReference type="InterPro" id="IPR004045">
    <property type="entry name" value="Glutathione_S-Trfase_N"/>
</dbReference>
<dbReference type="InterPro" id="IPR016639">
    <property type="entry name" value="GST_Omega/GSH"/>
</dbReference>
<protein>
    <recommendedName>
        <fullName evidence="2">GST N-terminal domain-containing protein</fullName>
    </recommendedName>
</protein>
<organism evidence="3 4">
    <name type="scientific">Monilinia fructigena</name>
    <dbReference type="NCBI Taxonomy" id="38457"/>
    <lineage>
        <taxon>Eukaryota</taxon>
        <taxon>Fungi</taxon>
        <taxon>Dikarya</taxon>
        <taxon>Ascomycota</taxon>
        <taxon>Pezizomycotina</taxon>
        <taxon>Leotiomycetes</taxon>
        <taxon>Helotiales</taxon>
        <taxon>Sclerotiniaceae</taxon>
        <taxon>Monilinia</taxon>
    </lineage>
</organism>
<name>A0A395J8Q8_9HELO</name>
<dbReference type="Gene3D" id="3.40.30.10">
    <property type="entry name" value="Glutaredoxin"/>
    <property type="match status" value="1"/>
</dbReference>
<reference evidence="3 4" key="1">
    <citation type="submission" date="2018-06" db="EMBL/GenBank/DDBJ databases">
        <title>Genome Sequence of the Brown Rot Fungal Pathogen Monilinia fructigena.</title>
        <authorList>
            <person name="Landi L."/>
            <person name="De Miccolis Angelini R.M."/>
            <person name="Pollastro S."/>
            <person name="Abate D."/>
            <person name="Faretra F."/>
            <person name="Romanazzi G."/>
        </authorList>
    </citation>
    <scope>NUCLEOTIDE SEQUENCE [LARGE SCALE GENOMIC DNA]</scope>
    <source>
        <strain evidence="3 4">Mfrg269</strain>
    </source>
</reference>
<dbReference type="OrthoDB" id="2309723at2759"/>
<dbReference type="PANTHER" id="PTHR32419:SF25">
    <property type="entry name" value="GLUTATHIONE S-TRANSFERASE (EUROFUNG)"/>
    <property type="match status" value="1"/>
</dbReference>
<evidence type="ECO:0000256" key="1">
    <source>
        <dbReference type="SAM" id="MobiDB-lite"/>
    </source>
</evidence>
<dbReference type="EMBL" id="QKRW01000001">
    <property type="protein sequence ID" value="RAL68518.1"/>
    <property type="molecule type" value="Genomic_DNA"/>
</dbReference>